<gene>
    <name evidence="2" type="ORF">U0070_019842</name>
</gene>
<reference evidence="2 3" key="1">
    <citation type="journal article" date="2023" name="bioRxiv">
        <title>Conserved and derived expression patterns and positive selection on dental genes reveal complex evolutionary context of ever-growing rodent molars.</title>
        <authorList>
            <person name="Calamari Z.T."/>
            <person name="Song A."/>
            <person name="Cohen E."/>
            <person name="Akter M."/>
            <person name="Roy R.D."/>
            <person name="Hallikas O."/>
            <person name="Christensen M.M."/>
            <person name="Li P."/>
            <person name="Marangoni P."/>
            <person name="Jernvall J."/>
            <person name="Klein O.D."/>
        </authorList>
    </citation>
    <scope>NUCLEOTIDE SEQUENCE [LARGE SCALE GENOMIC DNA]</scope>
    <source>
        <strain evidence="2">V071</strain>
    </source>
</reference>
<evidence type="ECO:0000313" key="3">
    <source>
        <dbReference type="Proteomes" id="UP001488838"/>
    </source>
</evidence>
<name>A0AAW0IF26_MYOGA</name>
<feature type="region of interest" description="Disordered" evidence="1">
    <location>
        <begin position="257"/>
        <end position="289"/>
    </location>
</feature>
<protein>
    <submittedName>
        <fullName evidence="2">Uncharacterized protein</fullName>
    </submittedName>
</protein>
<feature type="region of interest" description="Disordered" evidence="1">
    <location>
        <begin position="305"/>
        <end position="324"/>
    </location>
</feature>
<dbReference type="EMBL" id="JBBHLL010000144">
    <property type="protein sequence ID" value="KAK7812816.1"/>
    <property type="molecule type" value="Genomic_DNA"/>
</dbReference>
<evidence type="ECO:0000256" key="1">
    <source>
        <dbReference type="SAM" id="MobiDB-lite"/>
    </source>
</evidence>
<evidence type="ECO:0000313" key="2">
    <source>
        <dbReference type="EMBL" id="KAK7812816.1"/>
    </source>
</evidence>
<feature type="region of interest" description="Disordered" evidence="1">
    <location>
        <begin position="1"/>
        <end position="40"/>
    </location>
</feature>
<feature type="compositionally biased region" description="Basic and acidic residues" evidence="1">
    <location>
        <begin position="266"/>
        <end position="289"/>
    </location>
</feature>
<keyword evidence="3" id="KW-1185">Reference proteome</keyword>
<comment type="caution">
    <text evidence="2">The sequence shown here is derived from an EMBL/GenBank/DDBJ whole genome shotgun (WGS) entry which is preliminary data.</text>
</comment>
<dbReference type="AlphaFoldDB" id="A0AAW0IF26"/>
<organism evidence="2 3">
    <name type="scientific">Myodes glareolus</name>
    <name type="common">Bank vole</name>
    <name type="synonym">Clethrionomys glareolus</name>
    <dbReference type="NCBI Taxonomy" id="447135"/>
    <lineage>
        <taxon>Eukaryota</taxon>
        <taxon>Metazoa</taxon>
        <taxon>Chordata</taxon>
        <taxon>Craniata</taxon>
        <taxon>Vertebrata</taxon>
        <taxon>Euteleostomi</taxon>
        <taxon>Mammalia</taxon>
        <taxon>Eutheria</taxon>
        <taxon>Euarchontoglires</taxon>
        <taxon>Glires</taxon>
        <taxon>Rodentia</taxon>
        <taxon>Myomorpha</taxon>
        <taxon>Muroidea</taxon>
        <taxon>Cricetidae</taxon>
        <taxon>Arvicolinae</taxon>
        <taxon>Myodes</taxon>
    </lineage>
</organism>
<dbReference type="Proteomes" id="UP001488838">
    <property type="component" value="Unassembled WGS sequence"/>
</dbReference>
<proteinExistence type="predicted"/>
<accession>A0AAW0IF26</accession>
<sequence length="324" mass="36967">MERPSPTLHLPLKVPTMAPNRRKQKAAPAETVNNSKRGKQCTLPCVKSKALTSPSRLRSRKVSIQTDWIPKIQYMRRKQVPVSLSMAFQKDPEPATFRESSHVQRIWLEEGEELQIKGPENIFNKIIEENFPTPKNDIPMKVQEEIVPSRGPKFRKRAAWVGHPSSGDGWRYRRRPTLEHRTEPPKVQMRRRRTKKMTKDCEGCYHPLIQGVGSNESLPRAVGQRLNEHVIQPDSLNVAGFSECGFPGVFLRNPSSGEGRLCSRRPTLEHRIEPPRGPEGERKEEEHERRNQYCEGCYHPLIQGNGSDESLPGPVGLGLNEDMI</sequence>